<dbReference type="InterPro" id="IPR000873">
    <property type="entry name" value="AMP-dep_synth/lig_dom"/>
</dbReference>
<dbReference type="Pfam" id="PF00975">
    <property type="entry name" value="Thioesterase"/>
    <property type="match status" value="1"/>
</dbReference>
<organism evidence="5 6">
    <name type="scientific">Pendulispora brunnea</name>
    <dbReference type="NCBI Taxonomy" id="2905690"/>
    <lineage>
        <taxon>Bacteria</taxon>
        <taxon>Pseudomonadati</taxon>
        <taxon>Myxococcota</taxon>
        <taxon>Myxococcia</taxon>
        <taxon>Myxococcales</taxon>
        <taxon>Sorangiineae</taxon>
        <taxon>Pendulisporaceae</taxon>
        <taxon>Pendulispora</taxon>
    </lineage>
</organism>
<comment type="cofactor">
    <cofactor evidence="1">
        <name>pantetheine 4'-phosphate</name>
        <dbReference type="ChEBI" id="CHEBI:47942"/>
    </cofactor>
</comment>
<dbReference type="InterPro" id="IPR036736">
    <property type="entry name" value="ACP-like_sf"/>
</dbReference>
<sequence length="2342" mass="255618">MQTTDRSALRRLLEQRARKPKHLPVSFAQQRLWFLDQLQPGSAQYNVHQAMRLRGTLDRLALERALDEVVRRHESLRTTLALIGDEPAQVVAPPSHRALPYVDLSGLDDGEAEMMRQAEAEAASPFDLSAGPLFRARLIKVRHDEHVLLLTMHHVVSDGWSMAVLVRECVALYLAYAAGAPSPLPELPLQYADFAVWQRQWLAGNGLDGQLAYWKRRLEGASGVLDLPTSRPRPARSSGGGARKDIAFDAAFTEALRSLARRQGATLFMTLLAGFGALLSRYSGQTDVIVGAPIANRNRPEVEGLIGYFVNMLPLRIDFAHDPRFVDVLGQVRDRSLEAYAHQDMPLEKLVDELQVPRAENRTPLFQTAFVLQNTPLADVQIPGLELAPIEIATGTSKFDLLLELKETPDGLVGNLEYATDIFDAAAIDRMVSHWQNLLTAVVSNEAVRLLDVPLLSAEERHTIVHAWNDASADYPHDVCIHALVEAQARRTPDATAVVEGDESLSYRTLNERANRVAHALRARGLCAGERVAVLMDRSSWAVVALLAVWKAGGVYVPVDPEWPDTRLRDVLESVGVRRVLTTRARCRRAERFEAIVLDGDESAAFPGDDLPASALPEGEAYVIFTSGSTGKPKGVVVQHRALVNMVTCTNRLFGLGQEDRFLFAGSLGFDLSIYDMVGPLVAGATIVVAPPAVTGEPRKLVELLCDAGITVWHSATALFVQLLDDLPEAPGLKTQSLRWVLIGGETMPLRLPETVGAVFPRAKVVNIGGATESTVWSNYYVVDRVEPGWASIPYGRPLPNVQYHVLDAALNPCPIGVRGELFIAGDAVAFGYANDPSLTARKFLPNPFSKVPGARMYATGDIARYLPDGVLDFVGRVDHQIKLRGFRIELGEIESVLAQHPCVAECAVLVKGKRLVAYVTGRDGAALEARQLGEHAAGRLPGYMVPAVFVQLEALPLTSNGKVDRAALPEPPAESAGTELLLPRTELESKLAAIWSEVLDVSRLGVTQDFFDLGGDSLLATRLVSRVRRELEVELPLRALFGAPTVAGLATVVEQARGADAPIAGRFERVPRERARLSFPQERMWFLEQLYPGTATQNVPLVLRLEGLLPLAVLERALAELSARHESLRTTFTAERGEPWQIIHPAGQKAPLHLVDLSALAPEERAREVEQVLEREAGVLFDLEAGPLWKVTLVREAEERHLLVINLHHLVTDGWSMGVLVRELESIYRAFAAGSSSPLPPPSVQYSDFAHWQRTTLHEEALAPLLAYWKAHLDGAPRVLDLPLDRPRGASVDQPGAIFPVTLPSGLGERLRALCLEEGASSFMALLAAYALLLGRYARQERVVIGSPIANRHHQELEGVVGLLVNTLPLKVDLEGDPSFRELLRRVRDVALGAYAHQDLPFEKLVEAIQPDRNLKTSPIFQAMFVLHNYPFAPPALEGLRVAAIDPPRNNARFDLTLVLFESGGGFEGGLEYSTALFDEETVRDMVAHLVRLLEAVVARPEHRVSELSLRLPPDEERQLFAGWCRSNAHVDAPASRLRVHQLFERQAIETPNAIALQVGDRTLTYRELDARARRLAGRLVQLGVKPDVPVAIALERSVEMVVAVLAVLKAGGAYVPLDPAHPVERSAYVLEDSNARVLITQASLRERFATTRARVLDVNEDAEAPPHHAQAPAGGSLAYVLYTSGSTGRPKGVQVTHEALTNVILSMQDELALTAADRLLAVATLAFDIAALELYVPLMVGARIVLADQATVSDAHRLLQVLETSGITFMQATPSMWRMLIEAGLGAVPELKVLCGGEALSRDLADALRSRAGRGVWNGYGPTEVTIYSTTSEVPAAGPVCIGHPVANIETYILDERLDPVPVGVPGQLALGGIGLARGYLGRPDLTAERFVPHPFGPPGSRLYLTGDLVRWRRDGGHEFLGRMDSQIKLRGYRIELGEIESVLEQHPAIGEAVAAIRDDRGEAILCAYFHAKDGAPSPTDLRRFLRRQLPEYMVPAAFVAIEAWPLSPNGKIDRRALPAPRRTGDENHMPPETPTEVALAECWRTLLGAERVGRTDDFFDLGGHSLLAVRLVAAIQERFGTTVHLRSLFTAPQLAELAAKIDGGGDTHARGSSLVAFGGGPGPAIFWVHPIGGSVFCYAELARALKPDIAFFALQARGLDGEATPRDRIEGMAAAYLADLRRAQPKGPYHLGGWSMGGVVAFEMAQQLLAAGETVASLVLLDSHPRPFQSEEASREAIAEDFQQLLPEGAGMPPEHVLRTYEANARALSNYQLRAYTGKIVLIAADAHVAILSDTWQRTTDLAIESHALAADHYGLVKSPHVQAVADLVRRASMPEEEA</sequence>
<dbReference type="SUPFAM" id="SSF47336">
    <property type="entry name" value="ACP-like"/>
    <property type="match status" value="2"/>
</dbReference>
<dbReference type="NCBIfam" id="NF003417">
    <property type="entry name" value="PRK04813.1"/>
    <property type="match status" value="2"/>
</dbReference>
<protein>
    <submittedName>
        <fullName evidence="5">Amino acid adenylation domain-containing protein</fullName>
    </submittedName>
</protein>
<dbReference type="Pfam" id="PF00668">
    <property type="entry name" value="Condensation"/>
    <property type="match status" value="2"/>
</dbReference>
<gene>
    <name evidence="5" type="ORF">LZC95_21260</name>
</gene>
<accession>A0ABZ2KNV3</accession>
<dbReference type="Gene3D" id="1.10.1200.10">
    <property type="entry name" value="ACP-like"/>
    <property type="match status" value="1"/>
</dbReference>
<keyword evidence="2" id="KW-0596">Phosphopantetheine</keyword>
<dbReference type="SUPFAM" id="SSF52777">
    <property type="entry name" value="CoA-dependent acyltransferases"/>
    <property type="match status" value="4"/>
</dbReference>
<keyword evidence="3" id="KW-0597">Phosphoprotein</keyword>
<dbReference type="Gene3D" id="3.30.559.10">
    <property type="entry name" value="Chloramphenicol acetyltransferase-like domain"/>
    <property type="match status" value="2"/>
</dbReference>
<dbReference type="InterPro" id="IPR020845">
    <property type="entry name" value="AMP-binding_CS"/>
</dbReference>
<dbReference type="InterPro" id="IPR045851">
    <property type="entry name" value="AMP-bd_C_sf"/>
</dbReference>
<dbReference type="InterPro" id="IPR023213">
    <property type="entry name" value="CAT-like_dom_sf"/>
</dbReference>
<dbReference type="CDD" id="cd05930">
    <property type="entry name" value="A_NRPS"/>
    <property type="match status" value="1"/>
</dbReference>
<keyword evidence="6" id="KW-1185">Reference proteome</keyword>
<dbReference type="InterPro" id="IPR029058">
    <property type="entry name" value="AB_hydrolase_fold"/>
</dbReference>
<dbReference type="RefSeq" id="WP_394849971.1">
    <property type="nucleotide sequence ID" value="NZ_CP089982.1"/>
</dbReference>
<dbReference type="InterPro" id="IPR001242">
    <property type="entry name" value="Condensation_dom"/>
</dbReference>
<proteinExistence type="predicted"/>
<name>A0ABZ2KNV3_9BACT</name>
<dbReference type="EMBL" id="CP089982">
    <property type="protein sequence ID" value="WXA99337.1"/>
    <property type="molecule type" value="Genomic_DNA"/>
</dbReference>
<dbReference type="PROSITE" id="PS00455">
    <property type="entry name" value="AMP_BINDING"/>
    <property type="match status" value="2"/>
</dbReference>
<dbReference type="SMART" id="SM00824">
    <property type="entry name" value="PKS_TE"/>
    <property type="match status" value="1"/>
</dbReference>
<evidence type="ECO:0000256" key="3">
    <source>
        <dbReference type="ARBA" id="ARBA00022553"/>
    </source>
</evidence>
<dbReference type="InterPro" id="IPR020802">
    <property type="entry name" value="TesA-like"/>
</dbReference>
<dbReference type="Gene3D" id="3.40.50.1820">
    <property type="entry name" value="alpha/beta hydrolase"/>
    <property type="match status" value="1"/>
</dbReference>
<dbReference type="Proteomes" id="UP001379533">
    <property type="component" value="Chromosome"/>
</dbReference>
<dbReference type="InterPro" id="IPR009081">
    <property type="entry name" value="PP-bd_ACP"/>
</dbReference>
<dbReference type="SMART" id="SM00823">
    <property type="entry name" value="PKS_PP"/>
    <property type="match status" value="2"/>
</dbReference>
<dbReference type="InterPro" id="IPR001031">
    <property type="entry name" value="Thioesterase"/>
</dbReference>
<dbReference type="Gene3D" id="3.40.50.980">
    <property type="match status" value="4"/>
</dbReference>
<reference evidence="5 6" key="1">
    <citation type="submission" date="2021-12" db="EMBL/GenBank/DDBJ databases">
        <title>Discovery of the Pendulisporaceae a myxobacterial family with distinct sporulation behavior and unique specialized metabolism.</title>
        <authorList>
            <person name="Garcia R."/>
            <person name="Popoff A."/>
            <person name="Bader C.D."/>
            <person name="Loehr J."/>
            <person name="Walesch S."/>
            <person name="Walt C."/>
            <person name="Boldt J."/>
            <person name="Bunk B."/>
            <person name="Haeckl F.J.F.P.J."/>
            <person name="Gunesch A.P."/>
            <person name="Birkelbach J."/>
            <person name="Nuebel U."/>
            <person name="Pietschmann T."/>
            <person name="Bach T."/>
            <person name="Mueller R."/>
        </authorList>
    </citation>
    <scope>NUCLEOTIDE SEQUENCE [LARGE SCALE GENOMIC DNA]</scope>
    <source>
        <strain evidence="5 6">MSr12523</strain>
    </source>
</reference>
<dbReference type="Pfam" id="PF00550">
    <property type="entry name" value="PP-binding"/>
    <property type="match status" value="2"/>
</dbReference>
<dbReference type="CDD" id="cd12116">
    <property type="entry name" value="A_NRPS_Ta1_like"/>
    <property type="match status" value="1"/>
</dbReference>
<dbReference type="Pfam" id="PF00501">
    <property type="entry name" value="AMP-binding"/>
    <property type="match status" value="2"/>
</dbReference>
<feature type="domain" description="Carrier" evidence="4">
    <location>
        <begin position="2033"/>
        <end position="2108"/>
    </location>
</feature>
<dbReference type="InterPro" id="IPR025110">
    <property type="entry name" value="AMP-bd_C"/>
</dbReference>
<dbReference type="InterPro" id="IPR010071">
    <property type="entry name" value="AA_adenyl_dom"/>
</dbReference>
<dbReference type="InterPro" id="IPR006162">
    <property type="entry name" value="Ppantetheine_attach_site"/>
</dbReference>
<dbReference type="Gene3D" id="3.30.559.30">
    <property type="entry name" value="Nonribosomal peptide synthetase, condensation domain"/>
    <property type="match status" value="2"/>
</dbReference>
<dbReference type="CDD" id="cd19531">
    <property type="entry name" value="LCL_NRPS-like"/>
    <property type="match status" value="2"/>
</dbReference>
<dbReference type="PANTHER" id="PTHR45527:SF1">
    <property type="entry name" value="FATTY ACID SYNTHASE"/>
    <property type="match status" value="1"/>
</dbReference>
<feature type="domain" description="Carrier" evidence="4">
    <location>
        <begin position="983"/>
        <end position="1058"/>
    </location>
</feature>
<dbReference type="SUPFAM" id="SSF56801">
    <property type="entry name" value="Acetyl-CoA synthetase-like"/>
    <property type="match status" value="2"/>
</dbReference>
<evidence type="ECO:0000313" key="6">
    <source>
        <dbReference type="Proteomes" id="UP001379533"/>
    </source>
</evidence>
<dbReference type="Gene3D" id="2.30.38.10">
    <property type="entry name" value="Luciferase, Domain 3"/>
    <property type="match status" value="2"/>
</dbReference>
<evidence type="ECO:0000313" key="5">
    <source>
        <dbReference type="EMBL" id="WXA99337.1"/>
    </source>
</evidence>
<dbReference type="Gene3D" id="3.30.300.30">
    <property type="match status" value="2"/>
</dbReference>
<dbReference type="PANTHER" id="PTHR45527">
    <property type="entry name" value="NONRIBOSOMAL PEPTIDE SYNTHETASE"/>
    <property type="match status" value="1"/>
</dbReference>
<dbReference type="InterPro" id="IPR020806">
    <property type="entry name" value="PKS_PP-bd"/>
</dbReference>
<dbReference type="Pfam" id="PF13193">
    <property type="entry name" value="AMP-binding_C"/>
    <property type="match status" value="2"/>
</dbReference>
<evidence type="ECO:0000256" key="1">
    <source>
        <dbReference type="ARBA" id="ARBA00001957"/>
    </source>
</evidence>
<dbReference type="NCBIfam" id="TIGR01733">
    <property type="entry name" value="AA-adenyl-dom"/>
    <property type="match status" value="2"/>
</dbReference>
<evidence type="ECO:0000256" key="2">
    <source>
        <dbReference type="ARBA" id="ARBA00022450"/>
    </source>
</evidence>
<dbReference type="PROSITE" id="PS00012">
    <property type="entry name" value="PHOSPHOPANTETHEINE"/>
    <property type="match status" value="2"/>
</dbReference>
<dbReference type="SUPFAM" id="SSF53474">
    <property type="entry name" value="alpha/beta-Hydrolases"/>
    <property type="match status" value="1"/>
</dbReference>
<evidence type="ECO:0000259" key="4">
    <source>
        <dbReference type="PROSITE" id="PS50075"/>
    </source>
</evidence>
<dbReference type="PROSITE" id="PS50075">
    <property type="entry name" value="CARRIER"/>
    <property type="match status" value="2"/>
</dbReference>